<evidence type="ECO:0000256" key="2">
    <source>
        <dbReference type="PIRSR" id="PIRSR000137-1"/>
    </source>
</evidence>
<keyword evidence="3" id="KW-0285">Flavoprotein</keyword>
<keyword evidence="5" id="KW-0732">Signal</keyword>
<evidence type="ECO:0000256" key="1">
    <source>
        <dbReference type="ARBA" id="ARBA00010790"/>
    </source>
</evidence>
<dbReference type="SUPFAM" id="SSF54373">
    <property type="entry name" value="FAD-linked reductases, C-terminal domain"/>
    <property type="match status" value="1"/>
</dbReference>
<dbReference type="Gene3D" id="3.50.50.60">
    <property type="entry name" value="FAD/NAD(P)-binding domain"/>
    <property type="match status" value="2"/>
</dbReference>
<dbReference type="STRING" id="1043004.A0A074XGN7"/>
<comment type="similarity">
    <text evidence="1">Belongs to the GMC oxidoreductase family.</text>
</comment>
<keyword evidence="3" id="KW-0274">FAD</keyword>
<feature type="active site" description="Proton acceptor" evidence="2">
    <location>
        <position position="648"/>
    </location>
</feature>
<evidence type="ECO:0000313" key="8">
    <source>
        <dbReference type="Proteomes" id="UP000027730"/>
    </source>
</evidence>
<dbReference type="Gene3D" id="3.30.560.10">
    <property type="entry name" value="Glucose Oxidase, domain 3"/>
    <property type="match status" value="2"/>
</dbReference>
<dbReference type="RefSeq" id="XP_013428049.1">
    <property type="nucleotide sequence ID" value="XM_013572595.1"/>
</dbReference>
<dbReference type="GO" id="GO:0050660">
    <property type="term" value="F:flavin adenine dinucleotide binding"/>
    <property type="evidence" value="ECO:0007669"/>
    <property type="project" value="InterPro"/>
</dbReference>
<feature type="region of interest" description="Disordered" evidence="4">
    <location>
        <begin position="251"/>
        <end position="278"/>
    </location>
</feature>
<evidence type="ECO:0000259" key="6">
    <source>
        <dbReference type="PROSITE" id="PS00624"/>
    </source>
</evidence>
<gene>
    <name evidence="7" type="ORF">M436DRAFT_45521</name>
</gene>
<dbReference type="EMBL" id="KL584708">
    <property type="protein sequence ID" value="KEQ73756.1"/>
    <property type="molecule type" value="Genomic_DNA"/>
</dbReference>
<dbReference type="PANTHER" id="PTHR11552">
    <property type="entry name" value="GLUCOSE-METHANOL-CHOLINE GMC OXIDOREDUCTASE"/>
    <property type="match status" value="1"/>
</dbReference>
<dbReference type="InterPro" id="IPR007867">
    <property type="entry name" value="GMC_OxRtase_C"/>
</dbReference>
<dbReference type="PROSITE" id="PS00624">
    <property type="entry name" value="GMC_OXRED_2"/>
    <property type="match status" value="1"/>
</dbReference>
<feature type="active site" description="Proton donor" evidence="2">
    <location>
        <position position="605"/>
    </location>
</feature>
<evidence type="ECO:0000313" key="7">
    <source>
        <dbReference type="EMBL" id="KEQ73756.1"/>
    </source>
</evidence>
<feature type="signal peptide" evidence="5">
    <location>
        <begin position="1"/>
        <end position="17"/>
    </location>
</feature>
<accession>A0A074XGN7</accession>
<dbReference type="PANTHER" id="PTHR11552:SF115">
    <property type="entry name" value="DEHYDROGENASE XPTC-RELATED"/>
    <property type="match status" value="1"/>
</dbReference>
<dbReference type="Proteomes" id="UP000027730">
    <property type="component" value="Unassembled WGS sequence"/>
</dbReference>
<feature type="compositionally biased region" description="Polar residues" evidence="4">
    <location>
        <begin position="255"/>
        <end position="275"/>
    </location>
</feature>
<dbReference type="AlphaFoldDB" id="A0A074XGN7"/>
<dbReference type="GO" id="GO:0044550">
    <property type="term" value="P:secondary metabolite biosynthetic process"/>
    <property type="evidence" value="ECO:0007669"/>
    <property type="project" value="TreeGrafter"/>
</dbReference>
<reference evidence="7 8" key="1">
    <citation type="journal article" date="2014" name="BMC Genomics">
        <title>Genome sequencing of four Aureobasidium pullulans varieties: biotechnological potential, stress tolerance, and description of new species.</title>
        <authorList>
            <person name="Gostin Ar C."/>
            <person name="Ohm R.A."/>
            <person name="Kogej T."/>
            <person name="Sonjak S."/>
            <person name="Turk M."/>
            <person name="Zajc J."/>
            <person name="Zalar P."/>
            <person name="Grube M."/>
            <person name="Sun H."/>
            <person name="Han J."/>
            <person name="Sharma A."/>
            <person name="Chiniquy J."/>
            <person name="Ngan C.Y."/>
            <person name="Lipzen A."/>
            <person name="Barry K."/>
            <person name="Grigoriev I.V."/>
            <person name="Gunde-Cimerman N."/>
        </authorList>
    </citation>
    <scope>NUCLEOTIDE SEQUENCE [LARGE SCALE GENOMIC DNA]</scope>
    <source>
        <strain evidence="7 8">CBS 147.97</strain>
    </source>
</reference>
<dbReference type="GO" id="GO:0016614">
    <property type="term" value="F:oxidoreductase activity, acting on CH-OH group of donors"/>
    <property type="evidence" value="ECO:0007669"/>
    <property type="project" value="InterPro"/>
</dbReference>
<proteinExistence type="inferred from homology"/>
<dbReference type="PIRSF" id="PIRSF000137">
    <property type="entry name" value="Alcohol_oxidase"/>
    <property type="match status" value="1"/>
</dbReference>
<dbReference type="InterPro" id="IPR012132">
    <property type="entry name" value="GMC_OxRdtase"/>
</dbReference>
<dbReference type="InterPro" id="IPR000172">
    <property type="entry name" value="GMC_OxRdtase_N"/>
</dbReference>
<feature type="binding site" evidence="3">
    <location>
        <position position="244"/>
    </location>
    <ligand>
        <name>FAD</name>
        <dbReference type="ChEBI" id="CHEBI:57692"/>
    </ligand>
</feature>
<protein>
    <submittedName>
        <fullName evidence="7">Choline dehydrogenase</fullName>
    </submittedName>
</protein>
<dbReference type="HOGENOM" id="CLU_002865_6_0_1"/>
<evidence type="ECO:0000256" key="3">
    <source>
        <dbReference type="PIRSR" id="PIRSR000137-2"/>
    </source>
</evidence>
<feature type="chain" id="PRO_5001703819" evidence="5">
    <location>
        <begin position="18"/>
        <end position="668"/>
    </location>
</feature>
<dbReference type="InterPro" id="IPR036188">
    <property type="entry name" value="FAD/NAD-bd_sf"/>
</dbReference>
<evidence type="ECO:0000256" key="4">
    <source>
        <dbReference type="SAM" id="MobiDB-lite"/>
    </source>
</evidence>
<name>A0A074XGN7_9PEZI</name>
<keyword evidence="8" id="KW-1185">Reference proteome</keyword>
<dbReference type="OrthoDB" id="269227at2759"/>
<dbReference type="Pfam" id="PF00732">
    <property type="entry name" value="GMC_oxred_N"/>
    <property type="match status" value="2"/>
</dbReference>
<dbReference type="Pfam" id="PF05199">
    <property type="entry name" value="GMC_oxred_C"/>
    <property type="match status" value="1"/>
</dbReference>
<dbReference type="SUPFAM" id="SSF51905">
    <property type="entry name" value="FAD/NAD(P)-binding domain"/>
    <property type="match status" value="1"/>
</dbReference>
<dbReference type="GeneID" id="25410351"/>
<sequence length="668" mass="72570">MNLFLAFLLCILHAAECLPLNSPLLDSYDYIIVGGGPSGLTVANRLSENPATNVLLLEAGPADSNEPWIQIPFFAGQGVGSSLDWNLQTVPQTFLDGRTRALPQGRNRGGIGDYDDWVALGNPGWSFWDLLPYFVKSETFTPHPQSDAANAVGINQNPLVHGHSGPVNVSFSNHIYNETVNFFSALNELQMPVSYDPNDGTTAGASFLPLSLNPANQTRCDARSAYFEPYATRPNLWISTNQHVTRVLFEGGSGNPNTTIPTPGDSSVGQGNSYSRPDGLFSNITQNAIVSKRPRPWPINLVLNAFTSRFRKQKREPTNTPITSGPGLLKANGVEFASAASAPRKNITVVREVIIAAGAIHTPQILKLSGIGPSSELQPLQIPVMVDLPGVGMNLQDHALVGVFYPYQRPTSLTSVQIASNYTLFNQFGAIYQANRTGPWTAGPPDGNAFPALSVLTNSSLSIITKAQTQKATHWLPTDIHPNVLAGFDAQRQLLTKALQDPKRAVYELLNFNYGAFSNVNMRPFSRGTVKLISSRPFDPPIIDPRYGSNPVDLDILLASIVYNRKVLATTPMKLLQPLQLNPSPNATDQEILEFIKANLQTEFHPSGTCAMLPLDLGGVVDPQLLVYGTQNLRLVDASIMPVIPASHLQAVVYGVAEKVRTELREPL</sequence>
<comment type="cofactor">
    <cofactor evidence="3">
        <name>FAD</name>
        <dbReference type="ChEBI" id="CHEBI:57692"/>
    </cofactor>
</comment>
<feature type="domain" description="Glucose-methanol-choline oxidoreductase N-terminal" evidence="6">
    <location>
        <begin position="358"/>
        <end position="372"/>
    </location>
</feature>
<evidence type="ECO:0000256" key="5">
    <source>
        <dbReference type="SAM" id="SignalP"/>
    </source>
</evidence>
<organism evidence="7 8">
    <name type="scientific">Aureobasidium namibiae CBS 147.97</name>
    <dbReference type="NCBI Taxonomy" id="1043004"/>
    <lineage>
        <taxon>Eukaryota</taxon>
        <taxon>Fungi</taxon>
        <taxon>Dikarya</taxon>
        <taxon>Ascomycota</taxon>
        <taxon>Pezizomycotina</taxon>
        <taxon>Dothideomycetes</taxon>
        <taxon>Dothideomycetidae</taxon>
        <taxon>Dothideales</taxon>
        <taxon>Saccotheciaceae</taxon>
        <taxon>Aureobasidium</taxon>
    </lineage>
</organism>